<evidence type="ECO:0000313" key="4">
    <source>
        <dbReference type="EMBL" id="VFK75681.1"/>
    </source>
</evidence>
<name>A0A450XDR0_9GAMM</name>
<keyword evidence="1" id="KW-0732">Signal</keyword>
<feature type="signal peptide" evidence="1">
    <location>
        <begin position="1"/>
        <end position="27"/>
    </location>
</feature>
<sequence>MKYRGKPWLWIALSLFMITVNSSVSWAKEQYVSTPFPVKSNCAEGRGNTTAFDSPPITLKYTIRNLRKKPSGRWWGKLNVTAIIPSSNNNIVRRLTGVKVNDGHNGQYHWLCLDDGKPWSLPLVWVQFPDGCEPGAEKKPVLEGETIVSDSFNPKLVLHPPVYNGTDTNGYLPKSWTGPSCDSELVTRGFVRNRNSGHFLSVGGVTDSPGKSITLQFSIPRDFYPEMLRGVPHRCKLSRYKKPGSTKDDVINAHCNLTSSTGKRAQSTYYPISSANLPIHSNDQINVQEEGCTLNKKETNKLTVSCATAPKDHRIHITGTRQNQDHPAYAVVFDVSNPKAISPISNTFYFYPQGLALQDNARLIPNGVSTDEAKNWSPCEELADKDTYQCRIDIVGNKPTLPEKFRLRLTLVSKIEGSTSQEIAPQGIIVPKSQLGIRIPLPRLLADSELPIVHNRGEDWSLTLYDNKDCRGESGDIGAESAPKTKAKQWVHLSKTDDPGLFSVCADLSIAALDVEEGRLIRRVSFTNDSHRRVTLPELPENTWKSGYSVRWEELPDTCNEASGDTSSALVCKDIPYPDENQWPRFVVTNTKQQDVFTARLDISKLSEPVLSDGRYVFYFTGTPHLHPGTNEQQSCAPDAELQRWRCKTTEIMQQLAVKDGQNQTAAIPIPPSALKPGEVRDWTRWLTNPLPLIWGGNGDFLVRFPTPHWETLRVYDQSDCGRRKSASEKQIVLRVHTLQDLKARGLDKLTGRLGGSMRLMGKDSIRQTDCVSLTDNDLRIGSGKLKLAFTLQQESRALQTTDRRTLLIMDVSDFMAQHSEKIDNILREYHPRPERPYTLGLMGNRLYTQVHSETFDAAAFDVDVGRLQFNHHPDDLLTFLAIALEPFRGTRKHRLRVFLSRRWAELSREFEYPLRSIGYLEQVLKALRIKSPIRLYLLAGKKDDCAPLLASLPSLTNRFKCRSLPIAKVSNALKAP</sequence>
<dbReference type="EMBL" id="CAADFO010000028">
    <property type="protein sequence ID" value="VFK27435.1"/>
    <property type="molecule type" value="Genomic_DNA"/>
</dbReference>
<evidence type="ECO:0000313" key="2">
    <source>
        <dbReference type="EMBL" id="VFK27435.1"/>
    </source>
</evidence>
<organism evidence="2">
    <name type="scientific">Candidatus Kentrum sp. MB</name>
    <dbReference type="NCBI Taxonomy" id="2138164"/>
    <lineage>
        <taxon>Bacteria</taxon>
        <taxon>Pseudomonadati</taxon>
        <taxon>Pseudomonadota</taxon>
        <taxon>Gammaproteobacteria</taxon>
        <taxon>Candidatus Kentrum</taxon>
    </lineage>
</organism>
<evidence type="ECO:0000313" key="3">
    <source>
        <dbReference type="EMBL" id="VFK32011.1"/>
    </source>
</evidence>
<accession>A0A450XDR0</accession>
<evidence type="ECO:0000256" key="1">
    <source>
        <dbReference type="SAM" id="SignalP"/>
    </source>
</evidence>
<dbReference type="EMBL" id="CAADFQ010000029">
    <property type="protein sequence ID" value="VFK32011.1"/>
    <property type="molecule type" value="Genomic_DNA"/>
</dbReference>
<protein>
    <submittedName>
        <fullName evidence="2">Uncharacterized protein</fullName>
    </submittedName>
</protein>
<feature type="chain" id="PRO_5036113497" evidence="1">
    <location>
        <begin position="28"/>
        <end position="977"/>
    </location>
</feature>
<reference evidence="2" key="1">
    <citation type="submission" date="2019-02" db="EMBL/GenBank/DDBJ databases">
        <authorList>
            <person name="Gruber-Vodicka R. H."/>
            <person name="Seah K. B. B."/>
        </authorList>
    </citation>
    <scope>NUCLEOTIDE SEQUENCE</scope>
    <source>
        <strain evidence="2">BECK_BZ197</strain>
        <strain evidence="4">BECK_BZ198</strain>
        <strain evidence="3">BECK_BZ199</strain>
    </source>
</reference>
<dbReference type="AlphaFoldDB" id="A0A450XDR0"/>
<proteinExistence type="predicted"/>
<gene>
    <name evidence="2" type="ORF">BECKMB1821G_GA0114241_10283</name>
    <name evidence="4" type="ORF">BECKMB1821H_GA0114242_102846</name>
    <name evidence="3" type="ORF">BECKMB1821I_GA0114274_10292</name>
</gene>
<dbReference type="EMBL" id="CAADGH010000028">
    <property type="protein sequence ID" value="VFK75681.1"/>
    <property type="molecule type" value="Genomic_DNA"/>
</dbReference>